<accession>A0A4R4E2T7</accession>
<dbReference type="OrthoDB" id="9809781at2"/>
<comment type="caution">
    <text evidence="4">The sequence shown here is derived from an EMBL/GenBank/DDBJ whole genome shotgun (WGS) entry which is preliminary data.</text>
</comment>
<evidence type="ECO:0000256" key="1">
    <source>
        <dbReference type="SAM" id="SignalP"/>
    </source>
</evidence>
<dbReference type="InterPro" id="IPR036582">
    <property type="entry name" value="Mao_N_sf"/>
</dbReference>
<reference evidence="4 5" key="1">
    <citation type="submission" date="2019-03" db="EMBL/GenBank/DDBJ databases">
        <authorList>
            <person name="Kim M.K.M."/>
        </authorList>
    </citation>
    <scope>NUCLEOTIDE SEQUENCE [LARGE SCALE GENOMIC DNA]</scope>
    <source>
        <strain evidence="4 5">18JY21-1</strain>
    </source>
</reference>
<sequence>MTMITRICRTSAACAAITMLAVSLYTVPAQASKADAVQASRSTVAVNGKNYTFDYITVDLSDPRVRVGPVIAQGGIGHVEKLSSMVKRTEAVAAINGTYFDAYNKDTTKQYPYGLLLDNGEVLKGGQNQSLIIQTNRKASIEQASIGVSFSVTPQNKGARSYNFSPWAVNVYYGDQTEGQVVCFTPSYGTSISYPNATYILVEDGRITQIVNQAEAVIPRNGYVIYVQGKNDYILNNVHVGDTITMNRSMSGDHGQMSSQDWIAAIGVGPKLITKGKVDIDHKRDGFTEAKITTNAAGRSFVGIDGKDRLVLGVFPAVTLQDMAEALLSFGLVEAMNMDGGASSGLYYNNTMKRTPGRELSNALVVQYMDNPQVQLTVNGQFVHEFRGFTEDGATMVPFRGIFERIQANFTWDAAKQQITASRGGAELVLTIGSPIATLNGESVTMPKAPELRDGWTYIPLRFVTEKLGAKLDWNPELYQATITME</sequence>
<feature type="signal peptide" evidence="1">
    <location>
        <begin position="1"/>
        <end position="31"/>
    </location>
</feature>
<keyword evidence="5" id="KW-1185">Reference proteome</keyword>
<proteinExistence type="predicted"/>
<dbReference type="RefSeq" id="WP_132420346.1">
    <property type="nucleotide sequence ID" value="NZ_SKFG01000042.1"/>
</dbReference>
<keyword evidence="1" id="KW-0732">Signal</keyword>
<feature type="domain" description="Phosphodiester glycosidase" evidence="3">
    <location>
        <begin position="202"/>
        <end position="366"/>
    </location>
</feature>
<dbReference type="EMBL" id="SKFG01000042">
    <property type="protein sequence ID" value="TCZ71054.1"/>
    <property type="molecule type" value="Genomic_DNA"/>
</dbReference>
<evidence type="ECO:0000259" key="2">
    <source>
        <dbReference type="Pfam" id="PF07833"/>
    </source>
</evidence>
<evidence type="ECO:0000313" key="4">
    <source>
        <dbReference type="EMBL" id="TCZ71054.1"/>
    </source>
</evidence>
<dbReference type="Pfam" id="PF07833">
    <property type="entry name" value="Cu_amine_oxidN1"/>
    <property type="match status" value="1"/>
</dbReference>
<evidence type="ECO:0000313" key="5">
    <source>
        <dbReference type="Proteomes" id="UP000295418"/>
    </source>
</evidence>
<evidence type="ECO:0000259" key="3">
    <source>
        <dbReference type="Pfam" id="PF09992"/>
    </source>
</evidence>
<evidence type="ECO:0008006" key="6">
    <source>
        <dbReference type="Google" id="ProtNLM"/>
    </source>
</evidence>
<gene>
    <name evidence="4" type="ORF">E0485_22740</name>
</gene>
<dbReference type="PANTHER" id="PTHR40446">
    <property type="entry name" value="N-ACETYLGLUCOSAMINE-1-PHOSPHODIESTER ALPHA-N-ACETYLGLUCOSAMINIDASE"/>
    <property type="match status" value="1"/>
</dbReference>
<dbReference type="SUPFAM" id="SSF55383">
    <property type="entry name" value="Copper amine oxidase, domain N"/>
    <property type="match status" value="1"/>
</dbReference>
<feature type="chain" id="PRO_5020658965" description="Copper amine oxidase" evidence="1">
    <location>
        <begin position="32"/>
        <end position="486"/>
    </location>
</feature>
<dbReference type="Gene3D" id="3.30.457.10">
    <property type="entry name" value="Copper amine oxidase-like, N-terminal domain"/>
    <property type="match status" value="1"/>
</dbReference>
<feature type="domain" description="Copper amine oxidase-like N-terminal" evidence="2">
    <location>
        <begin position="378"/>
        <end position="480"/>
    </location>
</feature>
<protein>
    <recommendedName>
        <fullName evidence="6">Copper amine oxidase</fullName>
    </recommendedName>
</protein>
<organism evidence="4 5">
    <name type="scientific">Paenibacillus albiflavus</name>
    <dbReference type="NCBI Taxonomy" id="2545760"/>
    <lineage>
        <taxon>Bacteria</taxon>
        <taxon>Bacillati</taxon>
        <taxon>Bacillota</taxon>
        <taxon>Bacilli</taxon>
        <taxon>Bacillales</taxon>
        <taxon>Paenibacillaceae</taxon>
        <taxon>Paenibacillus</taxon>
    </lineage>
</organism>
<dbReference type="Proteomes" id="UP000295418">
    <property type="component" value="Unassembled WGS sequence"/>
</dbReference>
<dbReference type="PANTHER" id="PTHR40446:SF2">
    <property type="entry name" value="N-ACETYLGLUCOSAMINE-1-PHOSPHODIESTER ALPHA-N-ACETYLGLUCOSAMINIDASE"/>
    <property type="match status" value="1"/>
</dbReference>
<name>A0A4R4E2T7_9BACL</name>
<dbReference type="InterPro" id="IPR012854">
    <property type="entry name" value="Cu_amine_oxidase-like_N"/>
</dbReference>
<dbReference type="AlphaFoldDB" id="A0A4R4E2T7"/>
<dbReference type="Pfam" id="PF09992">
    <property type="entry name" value="NAGPA"/>
    <property type="match status" value="1"/>
</dbReference>
<dbReference type="InterPro" id="IPR018711">
    <property type="entry name" value="NAGPA"/>
</dbReference>